<reference evidence="2" key="1">
    <citation type="journal article" date="2021" name="Proc. Natl. Acad. Sci. U.S.A.">
        <title>A Catalog of Tens of Thousands of Viruses from Human Metagenomes Reveals Hidden Associations with Chronic Diseases.</title>
        <authorList>
            <person name="Tisza M.J."/>
            <person name="Buck C.B."/>
        </authorList>
    </citation>
    <scope>NUCLEOTIDE SEQUENCE</scope>
    <source>
        <strain evidence="2">CtNQr16</strain>
    </source>
</reference>
<sequence length="348" mass="40834">MKANEKMDITNKKINDIKPYKNNAKKHPKEQIEQIKQSIEKFGFNDPIAIDENNMVIEGHGRLMAAKELEMTELPCIILTNLTEQQKKAYILVHNKLTMNSDFDFEILDRELKDIFEFDMEEFGFDVLEMEELDDIADGYYGDERERTYNAYNLDEYDELRSAGFYQMPIIKAQNAEPENLISFNYVLSTKKTKCGVHFYIDDYQFERIWNSPQEYIEKLRNFECVFTPDFSLYMDMPMAMKIWNVYRSKLIGQMMQDVGITVIPTLQWADKETFAFCFDGIEQGGTVSVSTIGVKKDKEAKQIWYDGMDEAIKKIKPSKILVYGGDIGYNFPKDIKIKYYDNNAFKR</sequence>
<dbReference type="GO" id="GO:0045881">
    <property type="term" value="P:positive regulation of sporulation resulting in formation of a cellular spore"/>
    <property type="evidence" value="ECO:0007669"/>
    <property type="project" value="TreeGrafter"/>
</dbReference>
<protein>
    <submittedName>
        <fullName evidence="2">ParB protein</fullName>
    </submittedName>
</protein>
<dbReference type="Gene3D" id="3.90.1530.10">
    <property type="entry name" value="Conserved hypothetical protein from pyrococcus furiosus pfu- 392566-001, ParB domain"/>
    <property type="match status" value="1"/>
</dbReference>
<feature type="domain" description="ParB-like N-terminal" evidence="1">
    <location>
        <begin position="10"/>
        <end position="96"/>
    </location>
</feature>
<dbReference type="EMBL" id="BK014863">
    <property type="protein sequence ID" value="DAD79307.1"/>
    <property type="molecule type" value="Genomic_DNA"/>
</dbReference>
<name>A0A8S5MBJ4_9CAUD</name>
<evidence type="ECO:0000313" key="2">
    <source>
        <dbReference type="EMBL" id="DAD79307.1"/>
    </source>
</evidence>
<dbReference type="Pfam" id="PF14386">
    <property type="entry name" value="DUF4417"/>
    <property type="match status" value="1"/>
</dbReference>
<organism evidence="2">
    <name type="scientific">Myoviridae sp. ctNQr16</name>
    <dbReference type="NCBI Taxonomy" id="2826644"/>
    <lineage>
        <taxon>Viruses</taxon>
        <taxon>Duplodnaviria</taxon>
        <taxon>Heunggongvirae</taxon>
        <taxon>Uroviricota</taxon>
        <taxon>Caudoviricetes</taxon>
    </lineage>
</organism>
<dbReference type="GO" id="GO:0007059">
    <property type="term" value="P:chromosome segregation"/>
    <property type="evidence" value="ECO:0007669"/>
    <property type="project" value="TreeGrafter"/>
</dbReference>
<dbReference type="InterPro" id="IPR025530">
    <property type="entry name" value="DUF4417"/>
</dbReference>
<dbReference type="PANTHER" id="PTHR33375:SF1">
    <property type="entry name" value="CHROMOSOME-PARTITIONING PROTEIN PARB-RELATED"/>
    <property type="match status" value="1"/>
</dbReference>
<dbReference type="SUPFAM" id="SSF110849">
    <property type="entry name" value="ParB/Sulfiredoxin"/>
    <property type="match status" value="1"/>
</dbReference>
<dbReference type="SMART" id="SM00470">
    <property type="entry name" value="ParB"/>
    <property type="match status" value="1"/>
</dbReference>
<dbReference type="InterPro" id="IPR003115">
    <property type="entry name" value="ParB_N"/>
</dbReference>
<evidence type="ECO:0000259" key="1">
    <source>
        <dbReference type="SMART" id="SM00470"/>
    </source>
</evidence>
<accession>A0A8S5MBJ4</accession>
<dbReference type="Pfam" id="PF02195">
    <property type="entry name" value="ParB_N"/>
    <property type="match status" value="1"/>
</dbReference>
<dbReference type="CDD" id="cd16403">
    <property type="entry name" value="ParB_N_like_MT"/>
    <property type="match status" value="1"/>
</dbReference>
<dbReference type="InterPro" id="IPR036086">
    <property type="entry name" value="ParB/Sulfiredoxin_sf"/>
</dbReference>
<dbReference type="InterPro" id="IPR050336">
    <property type="entry name" value="Chromosome_partition/occlusion"/>
</dbReference>
<proteinExistence type="predicted"/>
<dbReference type="PANTHER" id="PTHR33375">
    <property type="entry name" value="CHROMOSOME-PARTITIONING PROTEIN PARB-RELATED"/>
    <property type="match status" value="1"/>
</dbReference>